<dbReference type="GO" id="GO:0015279">
    <property type="term" value="F:store-operated calcium channel activity"/>
    <property type="evidence" value="ECO:0007669"/>
    <property type="project" value="TreeGrafter"/>
</dbReference>
<dbReference type="InterPro" id="IPR036770">
    <property type="entry name" value="Ankyrin_rpt-contain_sf"/>
</dbReference>
<dbReference type="PANTHER" id="PTHR10117:SF47">
    <property type="entry name" value="TRANSIENT-RECEPTOR-POTENTIAL-LIKE PROTEIN"/>
    <property type="match status" value="1"/>
</dbReference>
<protein>
    <submittedName>
        <fullName evidence="4">Uncharacterized protein</fullName>
    </submittedName>
</protein>
<keyword evidence="2" id="KW-0406">Ion transport</keyword>
<accession>A0A0P4WMR0</accession>
<dbReference type="PANTHER" id="PTHR10117">
    <property type="entry name" value="TRANSIENT RECEPTOR POTENTIAL CHANNEL"/>
    <property type="match status" value="1"/>
</dbReference>
<dbReference type="AlphaFoldDB" id="A0A0P4WMR0"/>
<dbReference type="SUPFAM" id="SSF48403">
    <property type="entry name" value="Ankyrin repeat"/>
    <property type="match status" value="1"/>
</dbReference>
<dbReference type="InterPro" id="IPR002153">
    <property type="entry name" value="TRPC_channel"/>
</dbReference>
<dbReference type="Pfam" id="PF12796">
    <property type="entry name" value="Ank_2"/>
    <property type="match status" value="1"/>
</dbReference>
<dbReference type="GO" id="GO:0005886">
    <property type="term" value="C:plasma membrane"/>
    <property type="evidence" value="ECO:0007669"/>
    <property type="project" value="TreeGrafter"/>
</dbReference>
<keyword evidence="1" id="KW-0813">Transport</keyword>
<organism evidence="4">
    <name type="scientific">Scylla olivacea</name>
    <name type="common">Orange mud crab</name>
    <name type="synonym">Cancer olivacea</name>
    <dbReference type="NCBI Taxonomy" id="85551"/>
    <lineage>
        <taxon>Eukaryota</taxon>
        <taxon>Metazoa</taxon>
        <taxon>Ecdysozoa</taxon>
        <taxon>Arthropoda</taxon>
        <taxon>Crustacea</taxon>
        <taxon>Multicrustacea</taxon>
        <taxon>Malacostraca</taxon>
        <taxon>Eumalacostraca</taxon>
        <taxon>Eucarida</taxon>
        <taxon>Decapoda</taxon>
        <taxon>Pleocyemata</taxon>
        <taxon>Brachyura</taxon>
        <taxon>Eubrachyura</taxon>
        <taxon>Portunoidea</taxon>
        <taxon>Portunidae</taxon>
        <taxon>Portuninae</taxon>
        <taxon>Scylla</taxon>
    </lineage>
</organism>
<dbReference type="Gene3D" id="1.25.40.20">
    <property type="entry name" value="Ankyrin repeat-containing domain"/>
    <property type="match status" value="1"/>
</dbReference>
<evidence type="ECO:0000256" key="1">
    <source>
        <dbReference type="ARBA" id="ARBA00022448"/>
    </source>
</evidence>
<dbReference type="GO" id="GO:0051480">
    <property type="term" value="P:regulation of cytosolic calcium ion concentration"/>
    <property type="evidence" value="ECO:0007669"/>
    <property type="project" value="TreeGrafter"/>
</dbReference>
<keyword evidence="3" id="KW-0407">Ion channel</keyword>
<sequence length="105" mass="11749">MLQKAHRYHDYMNMNCVDPLGRGALHMSISNENLEMVELLVVMGVETRDALLHAIDAEFVEAVEVLLEHEEVVHKEGDKYVSSSGGVCVCVHLSFERILGEVRVG</sequence>
<evidence type="ECO:0000256" key="2">
    <source>
        <dbReference type="ARBA" id="ARBA00023065"/>
    </source>
</evidence>
<dbReference type="EMBL" id="GDRN01005323">
    <property type="protein sequence ID" value="JAI67958.1"/>
    <property type="molecule type" value="Transcribed_RNA"/>
</dbReference>
<reference evidence="4" key="1">
    <citation type="submission" date="2015-09" db="EMBL/GenBank/DDBJ databases">
        <title>Scylla olivacea transcriptome.</title>
        <authorList>
            <person name="Ikhwanuddin M."/>
        </authorList>
    </citation>
    <scope>NUCLEOTIDE SEQUENCE</scope>
</reference>
<name>A0A0P4WMR0_SCYOL</name>
<proteinExistence type="predicted"/>
<dbReference type="GO" id="GO:0034703">
    <property type="term" value="C:cation channel complex"/>
    <property type="evidence" value="ECO:0007669"/>
    <property type="project" value="TreeGrafter"/>
</dbReference>
<evidence type="ECO:0000256" key="3">
    <source>
        <dbReference type="ARBA" id="ARBA00023303"/>
    </source>
</evidence>
<dbReference type="InterPro" id="IPR002110">
    <property type="entry name" value="Ankyrin_rpt"/>
</dbReference>
<dbReference type="GO" id="GO:0070679">
    <property type="term" value="F:inositol 1,4,5 trisphosphate binding"/>
    <property type="evidence" value="ECO:0007669"/>
    <property type="project" value="TreeGrafter"/>
</dbReference>
<evidence type="ECO:0000313" key="4">
    <source>
        <dbReference type="EMBL" id="JAI67958.1"/>
    </source>
</evidence>